<sequence length="73" mass="8065">MLSEYTVFKITAVELLCVQNNFTAQNVSPGYTLNTSSDQISAGVLKQFKQIFCTQGTSDVRATPEISSWLPFV</sequence>
<dbReference type="EMBL" id="GBXM01039600">
    <property type="protein sequence ID" value="JAH68977.1"/>
    <property type="molecule type" value="Transcribed_RNA"/>
</dbReference>
<reference evidence="1" key="2">
    <citation type="journal article" date="2015" name="Fish Shellfish Immunol.">
        <title>Early steps in the European eel (Anguilla anguilla)-Vibrio vulnificus interaction in the gills: Role of the RtxA13 toxin.</title>
        <authorList>
            <person name="Callol A."/>
            <person name="Pajuelo D."/>
            <person name="Ebbesson L."/>
            <person name="Teles M."/>
            <person name="MacKenzie S."/>
            <person name="Amaro C."/>
        </authorList>
    </citation>
    <scope>NUCLEOTIDE SEQUENCE</scope>
</reference>
<dbReference type="AlphaFoldDB" id="A0A0E9UT38"/>
<protein>
    <submittedName>
        <fullName evidence="1">Uncharacterized protein</fullName>
    </submittedName>
</protein>
<accession>A0A0E9UT38</accession>
<evidence type="ECO:0000313" key="1">
    <source>
        <dbReference type="EMBL" id="JAH68977.1"/>
    </source>
</evidence>
<name>A0A0E9UT38_ANGAN</name>
<reference evidence="1" key="1">
    <citation type="submission" date="2014-11" db="EMBL/GenBank/DDBJ databases">
        <authorList>
            <person name="Amaro Gonzalez C."/>
        </authorList>
    </citation>
    <scope>NUCLEOTIDE SEQUENCE</scope>
</reference>
<organism evidence="1">
    <name type="scientific">Anguilla anguilla</name>
    <name type="common">European freshwater eel</name>
    <name type="synonym">Muraena anguilla</name>
    <dbReference type="NCBI Taxonomy" id="7936"/>
    <lineage>
        <taxon>Eukaryota</taxon>
        <taxon>Metazoa</taxon>
        <taxon>Chordata</taxon>
        <taxon>Craniata</taxon>
        <taxon>Vertebrata</taxon>
        <taxon>Euteleostomi</taxon>
        <taxon>Actinopterygii</taxon>
        <taxon>Neopterygii</taxon>
        <taxon>Teleostei</taxon>
        <taxon>Anguilliformes</taxon>
        <taxon>Anguillidae</taxon>
        <taxon>Anguilla</taxon>
    </lineage>
</organism>
<proteinExistence type="predicted"/>